<organism evidence="2">
    <name type="scientific">marine metagenome</name>
    <dbReference type="NCBI Taxonomy" id="408172"/>
    <lineage>
        <taxon>unclassified sequences</taxon>
        <taxon>metagenomes</taxon>
        <taxon>ecological metagenomes</taxon>
    </lineage>
</organism>
<proteinExistence type="predicted"/>
<feature type="transmembrane region" description="Helical" evidence="1">
    <location>
        <begin position="16"/>
        <end position="38"/>
    </location>
</feature>
<name>A0A383CSP5_9ZZZZ</name>
<reference evidence="2" key="1">
    <citation type="submission" date="2018-05" db="EMBL/GenBank/DDBJ databases">
        <authorList>
            <person name="Lanie J.A."/>
            <person name="Ng W.-L."/>
            <person name="Kazmierczak K.M."/>
            <person name="Andrzejewski T.M."/>
            <person name="Davidsen T.M."/>
            <person name="Wayne K.J."/>
            <person name="Tettelin H."/>
            <person name="Glass J.I."/>
            <person name="Rusch D."/>
            <person name="Podicherti R."/>
            <person name="Tsui H.-C.T."/>
            <person name="Winkler M.E."/>
        </authorList>
    </citation>
    <scope>NUCLEOTIDE SEQUENCE</scope>
</reference>
<feature type="transmembrane region" description="Helical" evidence="1">
    <location>
        <begin position="71"/>
        <end position="89"/>
    </location>
</feature>
<evidence type="ECO:0000256" key="1">
    <source>
        <dbReference type="SAM" id="Phobius"/>
    </source>
</evidence>
<dbReference type="EMBL" id="UINC01211349">
    <property type="protein sequence ID" value="SVE35212.1"/>
    <property type="molecule type" value="Genomic_DNA"/>
</dbReference>
<evidence type="ECO:0000313" key="2">
    <source>
        <dbReference type="EMBL" id="SVE35212.1"/>
    </source>
</evidence>
<dbReference type="AlphaFoldDB" id="A0A383CSP5"/>
<feature type="non-terminal residue" evidence="2">
    <location>
        <position position="208"/>
    </location>
</feature>
<keyword evidence="1" id="KW-0812">Transmembrane</keyword>
<keyword evidence="1" id="KW-0472">Membrane</keyword>
<accession>A0A383CSP5</accession>
<feature type="transmembrane region" description="Helical" evidence="1">
    <location>
        <begin position="101"/>
        <end position="120"/>
    </location>
</feature>
<feature type="transmembrane region" description="Helical" evidence="1">
    <location>
        <begin position="126"/>
        <end position="146"/>
    </location>
</feature>
<feature type="transmembrane region" description="Helical" evidence="1">
    <location>
        <begin position="155"/>
        <end position="176"/>
    </location>
</feature>
<gene>
    <name evidence="2" type="ORF">METZ01_LOCUS488066</name>
</gene>
<protein>
    <submittedName>
        <fullName evidence="2">Uncharacterized protein</fullName>
    </submittedName>
</protein>
<sequence length="208" mass="23065">MQENTRGRLTISRSSSLVLAAGVLALSLPHYSLLPVFYLEKFRFYMVSEVVWYININSTVHSVSLREILSYLRWLPLVILAMIAIRSAIYKRAAPRAINNADGYIGAFLVFSLVSCLYSIDPMISLLRLASVILMYGAIFWGIWVIADEVGEKKVVLIVVNTAAVLFAMHILVAVIDPAGSFPYLGRFEGWMINPGTVAGYAASFLPL</sequence>
<keyword evidence="1" id="KW-1133">Transmembrane helix</keyword>